<organism evidence="1 2">
    <name type="scientific">Helicobacter pylori (strain B8)</name>
    <dbReference type="NCBI Taxonomy" id="693745"/>
    <lineage>
        <taxon>Bacteria</taxon>
        <taxon>Pseudomonadati</taxon>
        <taxon>Campylobacterota</taxon>
        <taxon>Epsilonproteobacteria</taxon>
        <taxon>Campylobacterales</taxon>
        <taxon>Helicobacteraceae</taxon>
        <taxon>Helicobacter</taxon>
    </lineage>
</organism>
<sequence>MQQNALVQTLYFLQTIPLKPLDEFSKCLLNGIGFVGYAQKFFN</sequence>
<dbReference type="EMBL" id="FN598874">
    <property type="protein sequence ID" value="CBI66468.1"/>
    <property type="molecule type" value="Genomic_DNA"/>
</dbReference>
<accession>D7FE61</accession>
<dbReference type="AlphaFoldDB" id="D7FE61"/>
<evidence type="ECO:0000313" key="2">
    <source>
        <dbReference type="Proteomes" id="UP000007091"/>
    </source>
</evidence>
<reference evidence="1 2" key="1">
    <citation type="journal article" date="2010" name="BMC Genomics">
        <title>Sequencing, annotation, and comparative genome analysis of the gerbil-adapted Helicobacter pylori strain B8.</title>
        <authorList>
            <person name="Farnbacher M."/>
            <person name="Jahns T."/>
            <person name="Willrodt D."/>
            <person name="Daniel R."/>
            <person name="Haas R."/>
            <person name="Goesmann A."/>
            <person name="Kurtz S."/>
            <person name="Rieder G."/>
        </authorList>
    </citation>
    <scope>NUCLEOTIDE SEQUENCE [LARGE SCALE GENOMIC DNA]</scope>
    <source>
        <strain evidence="1 2">B8</strain>
    </source>
</reference>
<name>D7FE61_HELP3</name>
<evidence type="ECO:0000313" key="1">
    <source>
        <dbReference type="EMBL" id="CBI66468.1"/>
    </source>
</evidence>
<dbReference type="Proteomes" id="UP000007091">
    <property type="component" value="Chromosome"/>
</dbReference>
<proteinExistence type="predicted"/>
<dbReference type="KEGG" id="hpl:HPB8_911"/>
<gene>
    <name evidence="1" type="ordered locus">HPB8_911</name>
</gene>
<protein>
    <submittedName>
        <fullName evidence="1">Uncharacterized protein</fullName>
    </submittedName>
</protein>
<dbReference type="HOGENOM" id="CLU_208458_0_0_7"/>